<dbReference type="NCBIfam" id="TIGR03317">
    <property type="entry name" value="ygfZ_signature"/>
    <property type="match status" value="1"/>
</dbReference>
<accession>A0ABY6F639</accession>
<dbReference type="InterPro" id="IPR045179">
    <property type="entry name" value="YgfZ/GcvT"/>
</dbReference>
<sequence>MTTFSYLTLTGIDADKFLQGQLTINTANLHHAYRPTAICNLKGRVQFSLWICRIEDGFGIVLPSELSDDFQAHLKKYGAFSKITASTPTIIYPSVQDGTPTFSHDASQHDWEQWAKLSIEQGNYWLNKTTSEQFQPQELRLHQRGGVNYDKGCYLGQEIVARLWFKASPKTWLHRVAINNLNDKVQIVNQFNQEALVVARPEDLADATILSLPKALQQSVARD</sequence>
<dbReference type="PANTHER" id="PTHR22602:SF0">
    <property type="entry name" value="TRANSFERASE CAF17, MITOCHONDRIAL-RELATED"/>
    <property type="match status" value="1"/>
</dbReference>
<dbReference type="EMBL" id="CP089977">
    <property type="protein sequence ID" value="UXZ05562.1"/>
    <property type="molecule type" value="Genomic_DNA"/>
</dbReference>
<protein>
    <submittedName>
        <fullName evidence="1">Folate-binding Fe/S cluster repair protein</fullName>
    </submittedName>
</protein>
<dbReference type="RefSeq" id="WP_263077074.1">
    <property type="nucleotide sequence ID" value="NZ_CP089977.1"/>
</dbReference>
<reference evidence="1" key="1">
    <citation type="submission" date="2021-12" db="EMBL/GenBank/DDBJ databases">
        <title>taxonomy of Moraxella sp. ZY201224.</title>
        <authorList>
            <person name="Li F."/>
        </authorList>
    </citation>
    <scope>NUCLEOTIDE SEQUENCE</scope>
    <source>
        <strain evidence="1">ZY201224</strain>
    </source>
</reference>
<organism evidence="1 2">
    <name type="scientific">Moraxella nasicaprae</name>
    <dbReference type="NCBI Taxonomy" id="2904122"/>
    <lineage>
        <taxon>Bacteria</taxon>
        <taxon>Pseudomonadati</taxon>
        <taxon>Pseudomonadota</taxon>
        <taxon>Gammaproteobacteria</taxon>
        <taxon>Moraxellales</taxon>
        <taxon>Moraxellaceae</taxon>
        <taxon>Moraxella</taxon>
    </lineage>
</organism>
<evidence type="ECO:0000313" key="1">
    <source>
        <dbReference type="EMBL" id="UXZ05562.1"/>
    </source>
</evidence>
<gene>
    <name evidence="1" type="ORF">LU297_03710</name>
</gene>
<dbReference type="PANTHER" id="PTHR22602">
    <property type="entry name" value="TRANSFERASE CAF17, MITOCHONDRIAL-RELATED"/>
    <property type="match status" value="1"/>
</dbReference>
<dbReference type="Gene3D" id="3.30.70.1400">
    <property type="entry name" value="Aminomethyltransferase beta-barrel domains"/>
    <property type="match status" value="1"/>
</dbReference>
<dbReference type="Proteomes" id="UP001063782">
    <property type="component" value="Chromosome"/>
</dbReference>
<name>A0ABY6F639_9GAMM</name>
<evidence type="ECO:0000313" key="2">
    <source>
        <dbReference type="Proteomes" id="UP001063782"/>
    </source>
</evidence>
<dbReference type="Gene3D" id="2.40.30.160">
    <property type="match status" value="1"/>
</dbReference>
<dbReference type="InterPro" id="IPR017703">
    <property type="entry name" value="YgfZ/GCV_T_CS"/>
</dbReference>
<keyword evidence="2" id="KW-1185">Reference proteome</keyword>
<dbReference type="SUPFAM" id="SSF103025">
    <property type="entry name" value="Folate-binding domain"/>
    <property type="match status" value="1"/>
</dbReference>
<proteinExistence type="predicted"/>